<accession>A0A0W0U8C5</accession>
<organism evidence="1 2">
    <name type="scientific">Legionella geestiana</name>
    <dbReference type="NCBI Taxonomy" id="45065"/>
    <lineage>
        <taxon>Bacteria</taxon>
        <taxon>Pseudomonadati</taxon>
        <taxon>Pseudomonadota</taxon>
        <taxon>Gammaproteobacteria</taxon>
        <taxon>Legionellales</taxon>
        <taxon>Legionellaceae</taxon>
        <taxon>Legionella</taxon>
    </lineage>
</organism>
<dbReference type="EMBL" id="LNYC01000005">
    <property type="protein sequence ID" value="KTD04243.1"/>
    <property type="molecule type" value="Genomic_DNA"/>
</dbReference>
<protein>
    <submittedName>
        <fullName evidence="1">Uncharacterized protein</fullName>
    </submittedName>
</protein>
<dbReference type="OrthoDB" id="9982354at2"/>
<name>A0A0W0U8C5_9GAMM</name>
<dbReference type="RefSeq" id="WP_131793709.1">
    <property type="nucleotide sequence ID" value="NZ_CAAAHN010000001.1"/>
</dbReference>
<reference evidence="1 2" key="1">
    <citation type="submission" date="2015-11" db="EMBL/GenBank/DDBJ databases">
        <title>Genomic analysis of 38 Legionella species identifies large and diverse effector repertoires.</title>
        <authorList>
            <person name="Burstein D."/>
            <person name="Amaro F."/>
            <person name="Zusman T."/>
            <person name="Lifshitz Z."/>
            <person name="Cohen O."/>
            <person name="Gilbert J.A."/>
            <person name="Pupko T."/>
            <person name="Shuman H.A."/>
            <person name="Segal G."/>
        </authorList>
    </citation>
    <scope>NUCLEOTIDE SEQUENCE [LARGE SCALE GENOMIC DNA]</scope>
    <source>
        <strain evidence="1 2">ATCC 49504</strain>
    </source>
</reference>
<sequence length="164" mass="17644">MFFKRIAACVAGAVLACSTIEAFAATTLLPTFGALLTALENGESVRAVMRPGRCTLESGNGGVVAFSSAMDYDVYTHYMLPSDDGQSAKEVIATSKTVFSISTIQNLGAITNYVRLHVFRDNTAKLFISILDPVTYQEKLNGTFLCTLTDAEKTGGVTLLQRTR</sequence>
<dbReference type="PATRIC" id="fig|45065.4.peg.289"/>
<evidence type="ECO:0000313" key="1">
    <source>
        <dbReference type="EMBL" id="KTD04243.1"/>
    </source>
</evidence>
<keyword evidence="2" id="KW-1185">Reference proteome</keyword>
<dbReference type="Proteomes" id="UP000054785">
    <property type="component" value="Unassembled WGS sequence"/>
</dbReference>
<evidence type="ECO:0000313" key="2">
    <source>
        <dbReference type="Proteomes" id="UP000054785"/>
    </source>
</evidence>
<gene>
    <name evidence="1" type="ORF">Lgee_0273</name>
</gene>
<proteinExistence type="predicted"/>
<dbReference type="AlphaFoldDB" id="A0A0W0U8C5"/>
<dbReference type="STRING" id="45065.Lgee_0273"/>
<dbReference type="PROSITE" id="PS51257">
    <property type="entry name" value="PROKAR_LIPOPROTEIN"/>
    <property type="match status" value="1"/>
</dbReference>
<comment type="caution">
    <text evidence="1">The sequence shown here is derived from an EMBL/GenBank/DDBJ whole genome shotgun (WGS) entry which is preliminary data.</text>
</comment>